<dbReference type="GO" id="GO:0005886">
    <property type="term" value="C:plasma membrane"/>
    <property type="evidence" value="ECO:0007669"/>
    <property type="project" value="TreeGrafter"/>
</dbReference>
<reference evidence="2 3" key="1">
    <citation type="submission" date="2016-10" db="EMBL/GenBank/DDBJ databases">
        <title>The Draft Genome Sequence of Actinokineospora bangkokensis 44EHWT reveals the biosynthetic pathway of antifungal compounds Thailandins with unusual extender unit butylmalonyl-CoA.</title>
        <authorList>
            <person name="Greule A."/>
            <person name="Intra B."/>
            <person name="Flemming S."/>
            <person name="Rommel M.G."/>
            <person name="Panbangred W."/>
            <person name="Bechthold A."/>
        </authorList>
    </citation>
    <scope>NUCLEOTIDE SEQUENCE [LARGE SCALE GENOMIC DNA]</scope>
    <source>
        <strain evidence="2 3">44EHW</strain>
    </source>
</reference>
<dbReference type="PANTHER" id="PTHR34821">
    <property type="entry name" value="INNER MEMBRANE PROTEIN YDCZ"/>
    <property type="match status" value="1"/>
</dbReference>
<organism evidence="2 3">
    <name type="scientific">Actinokineospora bangkokensis</name>
    <dbReference type="NCBI Taxonomy" id="1193682"/>
    <lineage>
        <taxon>Bacteria</taxon>
        <taxon>Bacillati</taxon>
        <taxon>Actinomycetota</taxon>
        <taxon>Actinomycetes</taxon>
        <taxon>Pseudonocardiales</taxon>
        <taxon>Pseudonocardiaceae</taxon>
        <taxon>Actinokineospora</taxon>
    </lineage>
</organism>
<dbReference type="PANTHER" id="PTHR34821:SF2">
    <property type="entry name" value="INNER MEMBRANE PROTEIN YDCZ"/>
    <property type="match status" value="1"/>
</dbReference>
<dbReference type="Pfam" id="PF04657">
    <property type="entry name" value="DMT_YdcZ"/>
    <property type="match status" value="2"/>
</dbReference>
<protein>
    <recommendedName>
        <fullName evidence="4">EamA-like transporter family protein</fullName>
    </recommendedName>
</protein>
<evidence type="ECO:0000256" key="1">
    <source>
        <dbReference type="SAM" id="Phobius"/>
    </source>
</evidence>
<dbReference type="InterPro" id="IPR006750">
    <property type="entry name" value="YdcZ"/>
</dbReference>
<dbReference type="RefSeq" id="WP_075977216.1">
    <property type="nucleotide sequence ID" value="NZ_MKQR01000026.1"/>
</dbReference>
<evidence type="ECO:0008006" key="4">
    <source>
        <dbReference type="Google" id="ProtNLM"/>
    </source>
</evidence>
<evidence type="ECO:0000313" key="2">
    <source>
        <dbReference type="EMBL" id="OLR90542.1"/>
    </source>
</evidence>
<keyword evidence="1" id="KW-0472">Membrane</keyword>
<gene>
    <name evidence="2" type="ORF">BJP25_28340</name>
</gene>
<keyword evidence="3" id="KW-1185">Reference proteome</keyword>
<keyword evidence="1" id="KW-0812">Transmembrane</keyword>
<dbReference type="EMBL" id="MKQR01000026">
    <property type="protein sequence ID" value="OLR90542.1"/>
    <property type="molecule type" value="Genomic_DNA"/>
</dbReference>
<feature type="transmembrane region" description="Helical" evidence="1">
    <location>
        <begin position="170"/>
        <end position="188"/>
    </location>
</feature>
<feature type="transmembrane region" description="Helical" evidence="1">
    <location>
        <begin position="200"/>
        <end position="224"/>
    </location>
</feature>
<feature type="transmembrane region" description="Helical" evidence="1">
    <location>
        <begin position="103"/>
        <end position="123"/>
    </location>
</feature>
<feature type="transmembrane region" description="Helical" evidence="1">
    <location>
        <begin position="286"/>
        <end position="306"/>
    </location>
</feature>
<sequence>MTAPARRADRRAAGAVAAAVGGVALAVQSRVNGELGTRLADGVLAALISFTGGLVVLAAVVAARPAGRAAARRWAGALRTGALKPWQCLGGAAGASFVSAQGLTASTLGIALFTVAGVGGQVVSSLVVDRSGFGPGEPRPVTPARAVGAALAVVAVGIAVSDRLGVPGQLWLALLPVLTGAALSWAQAANGLVGQHSGDVVFATLVNFGVGAVVLVAVSTAELLTRGLPAAFPTDWHLYLGGLLGIVALSTSVFAVRLIGVLLLGLCAVAGQLVGAVLLDAATRGVPTATLVGVALTLVAAAVAALPPRRHPAHPGWEDAPP</sequence>
<dbReference type="STRING" id="1193682.BJP25_28340"/>
<evidence type="ECO:0000313" key="3">
    <source>
        <dbReference type="Proteomes" id="UP000186040"/>
    </source>
</evidence>
<feature type="transmembrane region" description="Helical" evidence="1">
    <location>
        <begin position="236"/>
        <end position="255"/>
    </location>
</feature>
<feature type="transmembrane region" description="Helical" evidence="1">
    <location>
        <begin position="261"/>
        <end position="279"/>
    </location>
</feature>
<dbReference type="OrthoDB" id="6463253at2"/>
<accession>A0A1Q9LES9</accession>
<comment type="caution">
    <text evidence="2">The sequence shown here is derived from an EMBL/GenBank/DDBJ whole genome shotgun (WGS) entry which is preliminary data.</text>
</comment>
<dbReference type="Proteomes" id="UP000186040">
    <property type="component" value="Unassembled WGS sequence"/>
</dbReference>
<proteinExistence type="predicted"/>
<keyword evidence="1" id="KW-1133">Transmembrane helix</keyword>
<name>A0A1Q9LES9_9PSEU</name>
<feature type="transmembrane region" description="Helical" evidence="1">
    <location>
        <begin position="42"/>
        <end position="63"/>
    </location>
</feature>
<feature type="transmembrane region" description="Helical" evidence="1">
    <location>
        <begin position="143"/>
        <end position="161"/>
    </location>
</feature>
<dbReference type="AlphaFoldDB" id="A0A1Q9LES9"/>